<dbReference type="PANTHER" id="PTHR47894:SF4">
    <property type="entry name" value="HTH-TYPE TRANSCRIPTIONAL REGULATOR GADX"/>
    <property type="match status" value="1"/>
</dbReference>
<accession>A0A659QG68</accession>
<evidence type="ECO:0000256" key="2">
    <source>
        <dbReference type="ARBA" id="ARBA00023125"/>
    </source>
</evidence>
<name>A0A659QG68_SALET</name>
<dbReference type="PANTHER" id="PTHR47894">
    <property type="entry name" value="HTH-TYPE TRANSCRIPTIONAL REGULATOR GADX"/>
    <property type="match status" value="1"/>
</dbReference>
<dbReference type="Gene3D" id="1.10.10.60">
    <property type="entry name" value="Homeodomain-like"/>
    <property type="match status" value="1"/>
</dbReference>
<dbReference type="PRINTS" id="PR00032">
    <property type="entry name" value="HTHARAC"/>
</dbReference>
<dbReference type="GO" id="GO:0003700">
    <property type="term" value="F:DNA-binding transcription factor activity"/>
    <property type="evidence" value="ECO:0007669"/>
    <property type="project" value="InterPro"/>
</dbReference>
<proteinExistence type="predicted"/>
<dbReference type="SUPFAM" id="SSF46689">
    <property type="entry name" value="Homeodomain-like"/>
    <property type="match status" value="1"/>
</dbReference>
<organism evidence="5 6">
    <name type="scientific">Salmonella enterica subsp. enterica serovar Wilhelmsburg</name>
    <dbReference type="NCBI Taxonomy" id="1960126"/>
    <lineage>
        <taxon>Bacteria</taxon>
        <taxon>Pseudomonadati</taxon>
        <taxon>Pseudomonadota</taxon>
        <taxon>Gammaproteobacteria</taxon>
        <taxon>Enterobacterales</taxon>
        <taxon>Enterobacteriaceae</taxon>
        <taxon>Salmonella</taxon>
    </lineage>
</organism>
<keyword evidence="2" id="KW-0238">DNA-binding</keyword>
<dbReference type="InterPro" id="IPR018060">
    <property type="entry name" value="HTH_AraC"/>
</dbReference>
<reference evidence="5 6" key="1">
    <citation type="submission" date="2018-03" db="EMBL/GenBank/DDBJ databases">
        <title>Non-Typhoidal Salmonella genome sequencing and assembly.</title>
        <authorList>
            <person name="Matchawe C."/>
        </authorList>
    </citation>
    <scope>NUCLEOTIDE SEQUENCE [LARGE SCALE GENOMIC DNA]</scope>
    <source>
        <strain evidence="5 6">32eva</strain>
    </source>
</reference>
<evidence type="ECO:0000259" key="4">
    <source>
        <dbReference type="PROSITE" id="PS01124"/>
    </source>
</evidence>
<dbReference type="GO" id="GO:0000976">
    <property type="term" value="F:transcription cis-regulatory region binding"/>
    <property type="evidence" value="ECO:0007669"/>
    <property type="project" value="TreeGrafter"/>
</dbReference>
<dbReference type="PROSITE" id="PS01124">
    <property type="entry name" value="HTH_ARAC_FAMILY_2"/>
    <property type="match status" value="1"/>
</dbReference>
<dbReference type="AlphaFoldDB" id="A0A659QG68"/>
<feature type="domain" description="HTH araC/xylS-type" evidence="4">
    <location>
        <begin position="7"/>
        <end position="53"/>
    </location>
</feature>
<evidence type="ECO:0000256" key="1">
    <source>
        <dbReference type="ARBA" id="ARBA00023015"/>
    </source>
</evidence>
<keyword evidence="3" id="KW-0804">Transcription</keyword>
<dbReference type="EMBL" id="PYKF01000442">
    <property type="protein sequence ID" value="TGC84306.1"/>
    <property type="molecule type" value="Genomic_DNA"/>
</dbReference>
<evidence type="ECO:0000313" key="6">
    <source>
        <dbReference type="Proteomes" id="UP000297749"/>
    </source>
</evidence>
<dbReference type="InterPro" id="IPR020449">
    <property type="entry name" value="Tscrpt_reg_AraC-type_HTH"/>
</dbReference>
<keyword evidence="1" id="KW-0805">Transcription regulation</keyword>
<sequence length="53" mass="5641">PSGASGRSACAPSQLQSTTLPIGEIALRCGYLSGSRFTARFRQHYGCLPSQVR</sequence>
<dbReference type="Pfam" id="PF12833">
    <property type="entry name" value="HTH_18"/>
    <property type="match status" value="1"/>
</dbReference>
<dbReference type="GO" id="GO:0005829">
    <property type="term" value="C:cytosol"/>
    <property type="evidence" value="ECO:0007669"/>
    <property type="project" value="TreeGrafter"/>
</dbReference>
<protein>
    <recommendedName>
        <fullName evidence="4">HTH araC/xylS-type domain-containing protein</fullName>
    </recommendedName>
</protein>
<evidence type="ECO:0000313" key="5">
    <source>
        <dbReference type="EMBL" id="TGC84306.1"/>
    </source>
</evidence>
<comment type="caution">
    <text evidence="5">The sequence shown here is derived from an EMBL/GenBank/DDBJ whole genome shotgun (WGS) entry which is preliminary data.</text>
</comment>
<feature type="non-terminal residue" evidence="5">
    <location>
        <position position="1"/>
    </location>
</feature>
<dbReference type="Proteomes" id="UP000297749">
    <property type="component" value="Unassembled WGS sequence"/>
</dbReference>
<gene>
    <name evidence="5" type="ORF">C9F04_13735</name>
</gene>
<dbReference type="InterPro" id="IPR009057">
    <property type="entry name" value="Homeodomain-like_sf"/>
</dbReference>
<evidence type="ECO:0000256" key="3">
    <source>
        <dbReference type="ARBA" id="ARBA00023163"/>
    </source>
</evidence>